<reference evidence="3 4" key="1">
    <citation type="submission" date="2013-01" db="EMBL/GenBank/DDBJ databases">
        <title>Whole genome shotgun sequence of Gordonia soli NBRC 108243.</title>
        <authorList>
            <person name="Isaki-Nakamura S."/>
            <person name="Hosoyama A."/>
            <person name="Tsuchikane K."/>
            <person name="Ando Y."/>
            <person name="Baba S."/>
            <person name="Ohji S."/>
            <person name="Hamada M."/>
            <person name="Tamura T."/>
            <person name="Yamazoe A."/>
            <person name="Yamazaki S."/>
            <person name="Fujita N."/>
        </authorList>
    </citation>
    <scope>NUCLEOTIDE SEQUENCE [LARGE SCALE GENOMIC DNA]</scope>
    <source>
        <strain evidence="3 4">NBRC 108243</strain>
    </source>
</reference>
<keyword evidence="4" id="KW-1185">Reference proteome</keyword>
<dbReference type="Gene3D" id="3.10.129.10">
    <property type="entry name" value="Hotdog Thioesterase"/>
    <property type="match status" value="1"/>
</dbReference>
<proteinExistence type="inferred from homology"/>
<dbReference type="Pfam" id="PF01575">
    <property type="entry name" value="MaoC_dehydratas"/>
    <property type="match status" value="1"/>
</dbReference>
<protein>
    <recommendedName>
        <fullName evidence="2">MaoC-like domain-containing protein</fullName>
    </recommendedName>
</protein>
<comment type="caution">
    <text evidence="3">The sequence shown here is derived from an EMBL/GenBank/DDBJ whole genome shotgun (WGS) entry which is preliminary data.</text>
</comment>
<dbReference type="InterPro" id="IPR029069">
    <property type="entry name" value="HotDog_dom_sf"/>
</dbReference>
<dbReference type="AlphaFoldDB" id="M0QMF2"/>
<name>M0QMF2_9ACTN</name>
<evidence type="ECO:0000259" key="2">
    <source>
        <dbReference type="Pfam" id="PF01575"/>
    </source>
</evidence>
<comment type="similarity">
    <text evidence="1">Belongs to the enoyl-CoA hydratase/isomerase family.</text>
</comment>
<evidence type="ECO:0000313" key="3">
    <source>
        <dbReference type="EMBL" id="GAC68587.1"/>
    </source>
</evidence>
<dbReference type="PANTHER" id="PTHR43664:SF1">
    <property type="entry name" value="BETA-METHYLMALYL-COA DEHYDRATASE"/>
    <property type="match status" value="1"/>
</dbReference>
<evidence type="ECO:0000313" key="4">
    <source>
        <dbReference type="Proteomes" id="UP000011666"/>
    </source>
</evidence>
<accession>M0QMF2</accession>
<dbReference type="InterPro" id="IPR052342">
    <property type="entry name" value="MCH/BMMD"/>
</dbReference>
<dbReference type="RefSeq" id="WP_007620856.1">
    <property type="nucleotide sequence ID" value="NZ_BANX01000016.1"/>
</dbReference>
<dbReference type="STRING" id="1223545.GS4_16_01180"/>
<dbReference type="InterPro" id="IPR002539">
    <property type="entry name" value="MaoC-like_dom"/>
</dbReference>
<evidence type="ECO:0000256" key="1">
    <source>
        <dbReference type="ARBA" id="ARBA00005254"/>
    </source>
</evidence>
<dbReference type="SUPFAM" id="SSF54637">
    <property type="entry name" value="Thioesterase/thiol ester dehydrase-isomerase"/>
    <property type="match status" value="1"/>
</dbReference>
<dbReference type="EMBL" id="BANX01000016">
    <property type="protein sequence ID" value="GAC68587.1"/>
    <property type="molecule type" value="Genomic_DNA"/>
</dbReference>
<organism evidence="3 4">
    <name type="scientific">Gordonia soli NBRC 108243</name>
    <dbReference type="NCBI Taxonomy" id="1223545"/>
    <lineage>
        <taxon>Bacteria</taxon>
        <taxon>Bacillati</taxon>
        <taxon>Actinomycetota</taxon>
        <taxon>Actinomycetes</taxon>
        <taxon>Mycobacteriales</taxon>
        <taxon>Gordoniaceae</taxon>
        <taxon>Gordonia</taxon>
    </lineage>
</organism>
<sequence length="155" mass="16877">MDYAEDITVGETRRFGKHSVSEAELVDFAREWDPQSFHIDRAAAESGVYGGLIASGIHTLAIGQRLAVDAVYAQWHVIAGRRLVEVRFLRPVRVGDTLSGTNTVREVAVDDKGRAQVANDVVLVNQADKPVLSMTVEVLVRARPGADTARGPRLS</sequence>
<dbReference type="PANTHER" id="PTHR43664">
    <property type="entry name" value="MONOAMINE OXIDASE-RELATED"/>
    <property type="match status" value="1"/>
</dbReference>
<feature type="domain" description="MaoC-like" evidence="2">
    <location>
        <begin position="9"/>
        <end position="119"/>
    </location>
</feature>
<dbReference type="eggNOG" id="COG2030">
    <property type="taxonomic scope" value="Bacteria"/>
</dbReference>
<gene>
    <name evidence="3" type="ORF">GS4_16_01180</name>
</gene>
<dbReference type="Proteomes" id="UP000011666">
    <property type="component" value="Unassembled WGS sequence"/>
</dbReference>